<keyword evidence="1" id="KW-0472">Membrane</keyword>
<dbReference type="EMBL" id="LACB01001762">
    <property type="protein sequence ID" value="KAJ9476329.1"/>
    <property type="molecule type" value="Genomic_DNA"/>
</dbReference>
<comment type="caution">
    <text evidence="2">The sequence shown here is derived from an EMBL/GenBank/DDBJ whole genome shotgun (WGS) entry which is preliminary data.</text>
</comment>
<dbReference type="Proteomes" id="UP001227192">
    <property type="component" value="Unassembled WGS sequence"/>
</dbReference>
<keyword evidence="1" id="KW-1133">Transmembrane helix</keyword>
<reference evidence="2" key="1">
    <citation type="submission" date="2015-06" db="EMBL/GenBank/DDBJ databases">
        <authorList>
            <person name="Nguyen H."/>
        </authorList>
    </citation>
    <scope>NUCLEOTIDE SEQUENCE</scope>
    <source>
        <strain evidence="2">DAOM 180753</strain>
    </source>
</reference>
<dbReference type="AlphaFoldDB" id="A0AAI9T536"/>
<sequence length="83" mass="9419">MTAWFVRLVVACLSPLDVCMFVSTPYLSLSLLLLSLFSFLPSSPVFSYNQYYLPQLPVLDPPTEIEHSDGLYEGNPVWICQMN</sequence>
<proteinExistence type="predicted"/>
<organism evidence="2 3">
    <name type="scientific">Penicillium thymicola</name>
    <dbReference type="NCBI Taxonomy" id="293382"/>
    <lineage>
        <taxon>Eukaryota</taxon>
        <taxon>Fungi</taxon>
        <taxon>Dikarya</taxon>
        <taxon>Ascomycota</taxon>
        <taxon>Pezizomycotina</taxon>
        <taxon>Eurotiomycetes</taxon>
        <taxon>Eurotiomycetidae</taxon>
        <taxon>Eurotiales</taxon>
        <taxon>Aspergillaceae</taxon>
        <taxon>Penicillium</taxon>
    </lineage>
</organism>
<evidence type="ECO:0000313" key="2">
    <source>
        <dbReference type="EMBL" id="KAJ9476329.1"/>
    </source>
</evidence>
<feature type="transmembrane region" description="Helical" evidence="1">
    <location>
        <begin position="20"/>
        <end position="40"/>
    </location>
</feature>
<accession>A0AAI9T536</accession>
<protein>
    <submittedName>
        <fullName evidence="2">Uncharacterized protein</fullName>
    </submittedName>
</protein>
<keyword evidence="3" id="KW-1185">Reference proteome</keyword>
<gene>
    <name evidence="2" type="ORF">VN97_g13226</name>
</gene>
<name>A0AAI9T536_PENTH</name>
<evidence type="ECO:0000313" key="3">
    <source>
        <dbReference type="Proteomes" id="UP001227192"/>
    </source>
</evidence>
<reference evidence="2" key="2">
    <citation type="journal article" date="2016" name="Fungal Biol.">
        <title>Ochratoxin A production by Penicillium thymicola.</title>
        <authorList>
            <person name="Nguyen H.D.T."/>
            <person name="McMullin D.R."/>
            <person name="Ponomareva E."/>
            <person name="Riley R."/>
            <person name="Pomraning K.R."/>
            <person name="Baker S.E."/>
            <person name="Seifert K.A."/>
        </authorList>
    </citation>
    <scope>NUCLEOTIDE SEQUENCE</scope>
    <source>
        <strain evidence="2">DAOM 180753</strain>
    </source>
</reference>
<evidence type="ECO:0000256" key="1">
    <source>
        <dbReference type="SAM" id="Phobius"/>
    </source>
</evidence>
<keyword evidence="1" id="KW-0812">Transmembrane</keyword>